<dbReference type="InterPro" id="IPR037135">
    <property type="entry name" value="DUF1653-like_dom_sf"/>
</dbReference>
<dbReference type="InterPro" id="IPR023387">
    <property type="entry name" value="DUF1653-like_dom"/>
</dbReference>
<dbReference type="Pfam" id="PF07866">
    <property type="entry name" value="DUF1653"/>
    <property type="match status" value="1"/>
</dbReference>
<comment type="caution">
    <text evidence="2">The sequence shown here is derived from an EMBL/GenBank/DDBJ whole genome shotgun (WGS) entry which is preliminary data.</text>
</comment>
<sequence length="62" mass="7068">MQYRHYKGGLYELVCEATLEADLTPMIIYRAADGSIWARPRAVFFELVEVDGVMTPRFALVS</sequence>
<reference evidence="3" key="1">
    <citation type="journal article" date="2019" name="Int. J. Syst. Evol. Microbiol.">
        <title>The Global Catalogue of Microorganisms (GCM) 10K type strain sequencing project: providing services to taxonomists for standard genome sequencing and annotation.</title>
        <authorList>
            <consortium name="The Broad Institute Genomics Platform"/>
            <consortium name="The Broad Institute Genome Sequencing Center for Infectious Disease"/>
            <person name="Wu L."/>
            <person name="Ma J."/>
        </authorList>
    </citation>
    <scope>NUCLEOTIDE SEQUENCE [LARGE SCALE GENOMIC DNA]</scope>
    <source>
        <strain evidence="3">CCM 7480</strain>
    </source>
</reference>
<dbReference type="Proteomes" id="UP001595665">
    <property type="component" value="Unassembled WGS sequence"/>
</dbReference>
<proteinExistence type="predicted"/>
<dbReference type="RefSeq" id="WP_379732963.1">
    <property type="nucleotide sequence ID" value="NZ_JBHRVV010000001.1"/>
</dbReference>
<organism evidence="2 3">
    <name type="scientific">Massilia haematophila</name>
    <dbReference type="NCBI Taxonomy" id="457923"/>
    <lineage>
        <taxon>Bacteria</taxon>
        <taxon>Pseudomonadati</taxon>
        <taxon>Pseudomonadota</taxon>
        <taxon>Betaproteobacteria</taxon>
        <taxon>Burkholderiales</taxon>
        <taxon>Oxalobacteraceae</taxon>
        <taxon>Telluria group</taxon>
        <taxon>Massilia</taxon>
    </lineage>
</organism>
<name>A0ABV7PFF7_9BURK</name>
<accession>A0ABV7PFF7</accession>
<dbReference type="Gene3D" id="2.30.30.320">
    <property type="entry name" value="DUF1653-like domain"/>
    <property type="match status" value="1"/>
</dbReference>
<feature type="domain" description="DUF1653" evidence="1">
    <location>
        <begin position="2"/>
        <end position="59"/>
    </location>
</feature>
<evidence type="ECO:0000259" key="1">
    <source>
        <dbReference type="Pfam" id="PF07866"/>
    </source>
</evidence>
<keyword evidence="3" id="KW-1185">Reference proteome</keyword>
<protein>
    <submittedName>
        <fullName evidence="2">DUF1653 domain-containing protein</fullName>
    </submittedName>
</protein>
<evidence type="ECO:0000313" key="3">
    <source>
        <dbReference type="Proteomes" id="UP001595665"/>
    </source>
</evidence>
<gene>
    <name evidence="2" type="ORF">ACFOPH_01255</name>
</gene>
<dbReference type="EMBL" id="JBHRVV010000001">
    <property type="protein sequence ID" value="MFC3456880.1"/>
    <property type="molecule type" value="Genomic_DNA"/>
</dbReference>
<evidence type="ECO:0000313" key="2">
    <source>
        <dbReference type="EMBL" id="MFC3456880.1"/>
    </source>
</evidence>